<dbReference type="Pfam" id="PF12688">
    <property type="entry name" value="TPR_5"/>
    <property type="match status" value="1"/>
</dbReference>
<feature type="domain" description="Tetratrico peptide repeat group 5" evidence="1">
    <location>
        <begin position="38"/>
        <end position="140"/>
    </location>
</feature>
<evidence type="ECO:0000259" key="1">
    <source>
        <dbReference type="Pfam" id="PF12688"/>
    </source>
</evidence>
<dbReference type="SUPFAM" id="SSF48452">
    <property type="entry name" value="TPR-like"/>
    <property type="match status" value="1"/>
</dbReference>
<evidence type="ECO:0000313" key="3">
    <source>
        <dbReference type="Proteomes" id="UP001164305"/>
    </source>
</evidence>
<name>A0ABY6FZD7_9MICO</name>
<reference evidence="2" key="1">
    <citation type="submission" date="2022-10" db="EMBL/GenBank/DDBJ databases">
        <title>Whole-Genome Sequencing of Brachybacterium huguangmaarense BRM-3, Isolated from Betula schmidtii.</title>
        <authorList>
            <person name="Haam D."/>
        </authorList>
    </citation>
    <scope>NUCLEOTIDE SEQUENCE</scope>
    <source>
        <strain evidence="2">BRM-3</strain>
    </source>
</reference>
<accession>A0ABY6FZD7</accession>
<evidence type="ECO:0000313" key="2">
    <source>
        <dbReference type="EMBL" id="UYG16232.1"/>
    </source>
</evidence>
<protein>
    <submittedName>
        <fullName evidence="2">Tetratricopeptide repeat protein</fullName>
    </submittedName>
</protein>
<gene>
    <name evidence="2" type="ORF">BRM3_11500</name>
</gene>
<dbReference type="Proteomes" id="UP001164305">
    <property type="component" value="Chromosome"/>
</dbReference>
<organism evidence="2 3">
    <name type="scientific">Brachybacterium huguangmaarense</name>
    <dbReference type="NCBI Taxonomy" id="1652028"/>
    <lineage>
        <taxon>Bacteria</taxon>
        <taxon>Bacillati</taxon>
        <taxon>Actinomycetota</taxon>
        <taxon>Actinomycetes</taxon>
        <taxon>Micrococcales</taxon>
        <taxon>Dermabacteraceae</taxon>
        <taxon>Brachybacterium</taxon>
    </lineage>
</organism>
<dbReference type="InterPro" id="IPR011990">
    <property type="entry name" value="TPR-like_helical_dom_sf"/>
</dbReference>
<sequence length="168" mass="18484">MTLDDCLDAIVAARDRSDMQPTIDALLPILRAHPRHPRVLYEVGGAYDTAGDEAVAATYYERALEEGLSGDELRRCRLQYGSTLRNLGELTRSAEVFAQAREDFPDSPSLAVFEALTLHAAGRDHEAVATLLEVIAEEVPSPDLERYLPALRGNAEHLRALSRADRAT</sequence>
<keyword evidence="3" id="KW-1185">Reference proteome</keyword>
<dbReference type="EMBL" id="CP107020">
    <property type="protein sequence ID" value="UYG16232.1"/>
    <property type="molecule type" value="Genomic_DNA"/>
</dbReference>
<dbReference type="InterPro" id="IPR041656">
    <property type="entry name" value="TPR_5"/>
</dbReference>
<dbReference type="RefSeq" id="WP_263593445.1">
    <property type="nucleotide sequence ID" value="NZ_CP107020.1"/>
</dbReference>
<dbReference type="Gene3D" id="1.25.40.10">
    <property type="entry name" value="Tetratricopeptide repeat domain"/>
    <property type="match status" value="1"/>
</dbReference>
<proteinExistence type="predicted"/>